<dbReference type="AlphaFoldDB" id="A0A2S7WN19"/>
<dbReference type="PANTHER" id="PTHR37305">
    <property type="entry name" value="INTEGRAL MEMBRANE PROTEIN-RELATED"/>
    <property type="match status" value="1"/>
</dbReference>
<dbReference type="GO" id="GO:0005886">
    <property type="term" value="C:plasma membrane"/>
    <property type="evidence" value="ECO:0007669"/>
    <property type="project" value="UniProtKB-SubCell"/>
</dbReference>
<evidence type="ECO:0000313" key="3">
    <source>
        <dbReference type="EMBL" id="PQJ78979.1"/>
    </source>
</evidence>
<dbReference type="Pfam" id="PF09822">
    <property type="entry name" value="ABC_transp_aux"/>
    <property type="match status" value="1"/>
</dbReference>
<reference evidence="3 4" key="1">
    <citation type="submission" date="2016-12" db="EMBL/GenBank/DDBJ databases">
        <title>Trade-off between light-utilization and light-protection in marine flavobacteria.</title>
        <authorList>
            <person name="Kumagai Y."/>
            <person name="Yoshizawa S."/>
            <person name="Kogure K."/>
            <person name="Iwasaki W."/>
        </authorList>
    </citation>
    <scope>NUCLEOTIDE SEQUENCE [LARGE SCALE GENOMIC DNA]</scope>
    <source>
        <strain evidence="3 4">NBRC 108759</strain>
    </source>
</reference>
<dbReference type="RefSeq" id="WP_105015577.1">
    <property type="nucleotide sequence ID" value="NZ_MSCN01000001.1"/>
</dbReference>
<proteinExistence type="predicted"/>
<feature type="domain" description="ABC-type uncharacterised transport system" evidence="2">
    <location>
        <begin position="454"/>
        <end position="705"/>
    </location>
</feature>
<feature type="transmembrane region" description="Helical" evidence="1">
    <location>
        <begin position="231"/>
        <end position="249"/>
    </location>
</feature>
<dbReference type="PANTHER" id="PTHR37305:SF1">
    <property type="entry name" value="MEMBRANE PROTEIN"/>
    <property type="match status" value="1"/>
</dbReference>
<feature type="transmembrane region" description="Helical" evidence="1">
    <location>
        <begin position="177"/>
        <end position="198"/>
    </location>
</feature>
<keyword evidence="1" id="KW-1133">Transmembrane helix</keyword>
<keyword evidence="4" id="KW-1185">Reference proteome</keyword>
<sequence length="770" mass="87676">MNTILNITKTELKTLFYSPIAWLILVIFTIQTSSAFTNIFGMLVRSAESGQIQPNLTERMFSQMRADWAIFNVIQENLYLYIPLLTMGLMSREISSGSIKLLFSSPVSSLQIVFGKYLAMLLYGIILICIISITVIFANTGVNNLDIPHLLSGLLGIYLLICAYAAIGLFMSSLTSYQVVAAISTLAVLAVLAFVGTIGQDYEVTRELAYWLSITGRSDTFLSGLITSEDVTYFLVVIIMFISFTIVKLEAGRIKKKFVNFKRYTLVIITCISIGFVFSRPTIKSYLDVTATKRNTLSKESQEIVKNFNGKLKITTYVNILGDKVFYGWPSRVKSDMKRFEQYVRFKPDIQFEYVYYWDKPTNNSKIYNKYPNSSDKEITEKICKLYNLNFKKVLSPEQIKKIHLSDEGNVFVRQIEHENGQKTFLRIFNDMRVMPDEREISAALKRISQRTIKVGFLIGHGEREVLKSGDRDYSNVTVLKNKRSGLINNGFDIENVDLTVSDIREDMDILVLADVKTPLSEIETQRLNNYIERGGNILIAAEPNSREAMTSIVEPLGVGFKDGTIVERSKNFAPTLIQNNLAPKAVDKISLLFGGIVRRNQKITMLEGMGLEYSMAQQYGFEVTPLLQTKWRGVWNELETTDFENESVKLNTEIGEIAKPYEMAIALNKMKAGKEQRIVILGDADCFSNTEISMRRDGLNANNSAFFTGIFHWLSEAKYPISARRPPLQDTGFKVDIPTFKIWEIILIWLLPLSIISTYFLIWFKRRKK</sequence>
<name>A0A2S7WN19_9FLAO</name>
<organism evidence="3 4">
    <name type="scientific">Polaribacter porphyrae</name>
    <dbReference type="NCBI Taxonomy" id="1137780"/>
    <lineage>
        <taxon>Bacteria</taxon>
        <taxon>Pseudomonadati</taxon>
        <taxon>Bacteroidota</taxon>
        <taxon>Flavobacteriia</taxon>
        <taxon>Flavobacteriales</taxon>
        <taxon>Flavobacteriaceae</taxon>
    </lineage>
</organism>
<feature type="transmembrane region" description="Helical" evidence="1">
    <location>
        <begin position="20"/>
        <end position="44"/>
    </location>
</feature>
<gene>
    <name evidence="3" type="ORF">BTO18_07205</name>
</gene>
<feature type="transmembrane region" description="Helical" evidence="1">
    <location>
        <begin position="117"/>
        <end position="138"/>
    </location>
</feature>
<protein>
    <recommendedName>
        <fullName evidence="2">ABC-type uncharacterized transport system domain-containing protein</fullName>
    </recommendedName>
</protein>
<evidence type="ECO:0000259" key="2">
    <source>
        <dbReference type="Pfam" id="PF09822"/>
    </source>
</evidence>
<evidence type="ECO:0000256" key="1">
    <source>
        <dbReference type="SAM" id="Phobius"/>
    </source>
</evidence>
<comment type="caution">
    <text evidence="3">The sequence shown here is derived from an EMBL/GenBank/DDBJ whole genome shotgun (WGS) entry which is preliminary data.</text>
</comment>
<dbReference type="EMBL" id="MSCN01000001">
    <property type="protein sequence ID" value="PQJ78979.1"/>
    <property type="molecule type" value="Genomic_DNA"/>
</dbReference>
<keyword evidence="1" id="KW-0812">Transmembrane</keyword>
<feature type="transmembrane region" description="Helical" evidence="1">
    <location>
        <begin position="743"/>
        <end position="765"/>
    </location>
</feature>
<dbReference type="OrthoDB" id="609779at2"/>
<accession>A0A2S7WN19</accession>
<dbReference type="GO" id="GO:0140359">
    <property type="term" value="F:ABC-type transporter activity"/>
    <property type="evidence" value="ECO:0007669"/>
    <property type="project" value="InterPro"/>
</dbReference>
<dbReference type="Pfam" id="PF12679">
    <property type="entry name" value="ABC2_membrane_2"/>
    <property type="match status" value="1"/>
</dbReference>
<feature type="transmembrane region" description="Helical" evidence="1">
    <location>
        <begin position="261"/>
        <end position="278"/>
    </location>
</feature>
<evidence type="ECO:0000313" key="4">
    <source>
        <dbReference type="Proteomes" id="UP000238882"/>
    </source>
</evidence>
<feature type="transmembrane region" description="Helical" evidence="1">
    <location>
        <begin position="150"/>
        <end position="170"/>
    </location>
</feature>
<dbReference type="Proteomes" id="UP000238882">
    <property type="component" value="Unassembled WGS sequence"/>
</dbReference>
<dbReference type="InterPro" id="IPR019196">
    <property type="entry name" value="ABC_transp_unknown"/>
</dbReference>
<keyword evidence="1" id="KW-0472">Membrane</keyword>